<proteinExistence type="predicted"/>
<protein>
    <recommendedName>
        <fullName evidence="3">Allantoate amidohydrolase</fullName>
    </recommendedName>
</protein>
<reference evidence="2" key="1">
    <citation type="submission" date="2021-05" db="EMBL/GenBank/DDBJ databases">
        <title>First report of NDM-5 and VEB-6 producing Proteus mirabilis isolated from blood of a sepsis patient in Kolkata, India.</title>
        <authorList>
            <person name="Halder G."/>
            <person name="Chaudhuri B."/>
            <person name="Dutta S."/>
        </authorList>
    </citation>
    <scope>NUCLEOTIDE SEQUENCE [LARGE SCALE GENOMIC DNA]</scope>
    <source>
        <strain evidence="2">7049</strain>
    </source>
</reference>
<gene>
    <name evidence="2" type="ORF">I3679_014385</name>
</gene>
<sequence length="48" mass="5056">MKEAGLEVYRDGIGTLYARLPGQDRTLPAVGTGSHLDTVPQGALMMAP</sequence>
<evidence type="ECO:0008006" key="3">
    <source>
        <dbReference type="Google" id="ProtNLM"/>
    </source>
</evidence>
<dbReference type="SUPFAM" id="SSF53187">
    <property type="entry name" value="Zn-dependent exopeptidases"/>
    <property type="match status" value="1"/>
</dbReference>
<feature type="region of interest" description="Disordered" evidence="1">
    <location>
        <begin position="27"/>
        <end position="48"/>
    </location>
</feature>
<dbReference type="EMBL" id="JADQCH020000002">
    <property type="protein sequence ID" value="MEY2344736.1"/>
    <property type="molecule type" value="Genomic_DNA"/>
</dbReference>
<evidence type="ECO:0000313" key="2">
    <source>
        <dbReference type="EMBL" id="MEY2344736.1"/>
    </source>
</evidence>
<comment type="caution">
    <text evidence="2">The sequence shown here is derived from an EMBL/GenBank/DDBJ whole genome shotgun (WGS) entry which is preliminary data.</text>
</comment>
<name>A0ABD5LXX6_PROMI</name>
<dbReference type="AlphaFoldDB" id="A0ABD5LXX6"/>
<dbReference type="Gene3D" id="3.40.630.10">
    <property type="entry name" value="Zn peptidases"/>
    <property type="match status" value="1"/>
</dbReference>
<accession>A0ABD5LXX6</accession>
<evidence type="ECO:0000256" key="1">
    <source>
        <dbReference type="SAM" id="MobiDB-lite"/>
    </source>
</evidence>
<organism evidence="2">
    <name type="scientific">Proteus mirabilis</name>
    <dbReference type="NCBI Taxonomy" id="584"/>
    <lineage>
        <taxon>Bacteria</taxon>
        <taxon>Pseudomonadati</taxon>
        <taxon>Pseudomonadota</taxon>
        <taxon>Gammaproteobacteria</taxon>
        <taxon>Enterobacterales</taxon>
        <taxon>Morganellaceae</taxon>
        <taxon>Proteus</taxon>
    </lineage>
</organism>